<feature type="domain" description="3'-5' exoribonuclease Rv2179c-like" evidence="1">
    <location>
        <begin position="39"/>
        <end position="173"/>
    </location>
</feature>
<dbReference type="InterPro" id="IPR036397">
    <property type="entry name" value="RNaseH_sf"/>
</dbReference>
<evidence type="ECO:0000313" key="3">
    <source>
        <dbReference type="Proteomes" id="UP000223025"/>
    </source>
</evidence>
<sequence>MKDLYFSCDAELNGPVYGVHSILSFGCAVYDIEKNLIGTFERNFEEIENGQQDPDTMDFWKRNQAAYDATRIDMVSPLDGMQDFFDFIESFDKKKVFMGYPAAYDFGWINYYLLRYVGKSPFGHSNCIDLKSVAYALLKKKSFSHTTKRNFPKRWFDNLPHTHVAIDDAIEQGAMGVNILREMYGLEKIS</sequence>
<dbReference type="InterPro" id="IPR012337">
    <property type="entry name" value="RNaseH-like_sf"/>
</dbReference>
<dbReference type="Pfam" id="PF16473">
    <property type="entry name" value="Rv2179c-like"/>
    <property type="match status" value="1"/>
</dbReference>
<evidence type="ECO:0000259" key="1">
    <source>
        <dbReference type="Pfam" id="PF16473"/>
    </source>
</evidence>
<dbReference type="EMBL" id="MF403008">
    <property type="protein sequence ID" value="AUZ94965.1"/>
    <property type="molecule type" value="Genomic_DNA"/>
</dbReference>
<proteinExistence type="predicted"/>
<dbReference type="GO" id="GO:0003676">
    <property type="term" value="F:nucleic acid binding"/>
    <property type="evidence" value="ECO:0007669"/>
    <property type="project" value="InterPro"/>
</dbReference>
<dbReference type="Gene3D" id="3.30.420.10">
    <property type="entry name" value="Ribonuclease H-like superfamily/Ribonuclease H"/>
    <property type="match status" value="1"/>
</dbReference>
<dbReference type="Proteomes" id="UP000223025">
    <property type="component" value="Segment"/>
</dbReference>
<protein>
    <recommendedName>
        <fullName evidence="1">3'-5' exoribonuclease Rv2179c-like domain-containing protein</fullName>
    </recommendedName>
</protein>
<dbReference type="KEGG" id="vg:40088186"/>
<dbReference type="PROSITE" id="PS51257">
    <property type="entry name" value="PROKAR_LIPOPROTEIN"/>
    <property type="match status" value="1"/>
</dbReference>
<dbReference type="GeneID" id="40088186"/>
<organism evidence="2 3">
    <name type="scientific">Agrobacterium phage Atu_ph07</name>
    <dbReference type="NCBI Taxonomy" id="2024264"/>
    <lineage>
        <taxon>Viruses</taxon>
        <taxon>Duplodnaviria</taxon>
        <taxon>Heunggongvirae</taxon>
        <taxon>Uroviricota</taxon>
        <taxon>Caudoviricetes</taxon>
        <taxon>Polybotosvirus</taxon>
        <taxon>Polybotosvirus Atuph07</taxon>
    </lineage>
</organism>
<keyword evidence="3" id="KW-1185">Reference proteome</keyword>
<dbReference type="SUPFAM" id="SSF53098">
    <property type="entry name" value="Ribonuclease H-like"/>
    <property type="match status" value="1"/>
</dbReference>
<dbReference type="InterPro" id="IPR033390">
    <property type="entry name" value="Rv2179c-like"/>
</dbReference>
<dbReference type="RefSeq" id="YP_009611848.1">
    <property type="nucleotide sequence ID" value="NC_042013.1"/>
</dbReference>
<reference evidence="2 3" key="1">
    <citation type="submission" date="2017-06" db="EMBL/GenBank/DDBJ databases">
        <authorList>
            <person name="Kim H.J."/>
            <person name="Triplett B.A."/>
        </authorList>
    </citation>
    <scope>NUCLEOTIDE SEQUENCE [LARGE SCALE GENOMIC DNA]</scope>
</reference>
<evidence type="ECO:0000313" key="2">
    <source>
        <dbReference type="EMBL" id="AUZ94965.1"/>
    </source>
</evidence>
<name>A0A2L0UZL4_9CAUD</name>
<accession>A0A2L0UZL4</accession>